<proteinExistence type="predicted"/>
<keyword evidence="2" id="KW-1185">Reference proteome</keyword>
<dbReference type="OrthoDB" id="34110at10239"/>
<dbReference type="RefSeq" id="YP_003406767.1">
    <property type="nucleotide sequence ID" value="NC_013756.1"/>
</dbReference>
<reference evidence="1 2" key="1">
    <citation type="journal article" date="2009" name="Proc. Natl. Acad. Sci. U.S.A.">
        <title>Giant Marseillevirus highlights the role of amoebae as a melting pot in emergence of chimeric microorganisms.</title>
        <authorList>
            <person name="Boyer M."/>
            <person name="Yutin N."/>
            <person name="Pagnier I."/>
            <person name="Barrassi L."/>
            <person name="Fournous G."/>
            <person name="Espinosa L."/>
            <person name="Robert C."/>
            <person name="Azza S."/>
            <person name="Sun S."/>
            <person name="Rossmann M.G."/>
            <person name="Suzan-Monti M."/>
            <person name="La Scola B."/>
            <person name="Koonin E.V."/>
            <person name="Raoult D."/>
        </authorList>
    </citation>
    <scope>NUCLEOTIDE SEQUENCE [LARGE SCALE GENOMIC DNA]</scope>
    <source>
        <strain evidence="1 2">T19</strain>
    </source>
</reference>
<name>D2XA28_GBMV</name>
<accession>D2XA28</accession>
<organismHost>
    <name type="scientific">Acanthamoeba</name>
    <dbReference type="NCBI Taxonomy" id="5754"/>
</organismHost>
<protein>
    <submittedName>
        <fullName evidence="1">Uncharacterized protein</fullName>
    </submittedName>
</protein>
<dbReference type="GeneID" id="8746250"/>
<dbReference type="EMBL" id="GU071086">
    <property type="protein sequence ID" value="ADB03805.1"/>
    <property type="molecule type" value="Genomic_DNA"/>
</dbReference>
<gene>
    <name evidence="1" type="ORF">MAR_ORF012</name>
</gene>
<organism evidence="1 2">
    <name type="scientific">Marseillevirus marseillevirus</name>
    <name type="common">GBM</name>
    <dbReference type="NCBI Taxonomy" id="694581"/>
    <lineage>
        <taxon>Viruses</taxon>
        <taxon>Varidnaviria</taxon>
        <taxon>Bamfordvirae</taxon>
        <taxon>Nucleocytoviricota</taxon>
        <taxon>Megaviricetes</taxon>
        <taxon>Pimascovirales</taxon>
        <taxon>Pimascovirales incertae sedis</taxon>
        <taxon>Marseilleviridae</taxon>
        <taxon>Marseillevirus</taxon>
        <taxon>Marseillevirus massiliense</taxon>
    </lineage>
</organism>
<dbReference type="KEGG" id="vg:8746250"/>
<sequence>MQSKILPLVLTHLRKKYLITDSDVLAECIFTRRGIERFFECRMRIREIENFYICKWLELVAREDGDQLKDVSLVEKDIEEILDRVKAEISKSSIVRFVSCRKHKEATEKNLEEIQGLKEEILELDYAPGGRGALQAQKHFESLVKGE</sequence>
<dbReference type="Proteomes" id="UP000029780">
    <property type="component" value="Segment"/>
</dbReference>
<evidence type="ECO:0000313" key="1">
    <source>
        <dbReference type="EMBL" id="ADB03805.1"/>
    </source>
</evidence>
<evidence type="ECO:0000313" key="2">
    <source>
        <dbReference type="Proteomes" id="UP000029780"/>
    </source>
</evidence>